<evidence type="ECO:0000313" key="6">
    <source>
        <dbReference type="EMBL" id="MEK8128590.1"/>
    </source>
</evidence>
<dbReference type="Pfam" id="PF00005">
    <property type="entry name" value="ABC_tran"/>
    <property type="match status" value="1"/>
</dbReference>
<comment type="similarity">
    <text evidence="1">Belongs to the ABC transporter superfamily.</text>
</comment>
<dbReference type="PROSITE" id="PS50893">
    <property type="entry name" value="ABC_TRANSPORTER_2"/>
    <property type="match status" value="1"/>
</dbReference>
<evidence type="ECO:0000256" key="2">
    <source>
        <dbReference type="ARBA" id="ARBA00022448"/>
    </source>
</evidence>
<organism evidence="6 7">
    <name type="scientific">Paenibacillus filicis</name>
    <dbReference type="NCBI Taxonomy" id="669464"/>
    <lineage>
        <taxon>Bacteria</taxon>
        <taxon>Bacillati</taxon>
        <taxon>Bacillota</taxon>
        <taxon>Bacilli</taxon>
        <taxon>Bacillales</taxon>
        <taxon>Paenibacillaceae</taxon>
        <taxon>Paenibacillus</taxon>
    </lineage>
</organism>
<dbReference type="InterPro" id="IPR017871">
    <property type="entry name" value="ABC_transporter-like_CS"/>
</dbReference>
<dbReference type="PROSITE" id="PS00211">
    <property type="entry name" value="ABC_TRANSPORTER_1"/>
    <property type="match status" value="1"/>
</dbReference>
<accession>A0ABU9DIA6</accession>
<dbReference type="SMART" id="SM00382">
    <property type="entry name" value="AAA"/>
    <property type="match status" value="1"/>
</dbReference>
<dbReference type="PANTHER" id="PTHR42734:SF17">
    <property type="entry name" value="METAL TRANSPORT SYSTEM ATP-BINDING PROTEIN TM_0124-RELATED"/>
    <property type="match status" value="1"/>
</dbReference>
<evidence type="ECO:0000256" key="4">
    <source>
        <dbReference type="ARBA" id="ARBA00022840"/>
    </source>
</evidence>
<sequence>MEVTQKAEILSLEGIHFIRENRHILDDVGFRIQAGEHWVVLGRNGSGKTTLLELMNGYQFPSSGQVRVLDHTYGQCDVREVRKRIGYISQSLYEKMNPADPVWEVVATGEFGFLRFYEAIPQGIREKTLDKLHEVKLLHMADQPLGTLSQGERKKVMLARALMTEPSILIMDEPCAGLDLFERERLLENINKLSEQSITVIYVTHHLEEIVPMFTHVLLVEEGKVIACGEKREVLTEENLVKAFQVPIRIEWFGDRPWIKVLG</sequence>
<keyword evidence="3" id="KW-0547">Nucleotide-binding</keyword>
<protein>
    <submittedName>
        <fullName evidence="6">ATP-binding cassette domain-containing protein</fullName>
    </submittedName>
</protein>
<evidence type="ECO:0000256" key="1">
    <source>
        <dbReference type="ARBA" id="ARBA00005417"/>
    </source>
</evidence>
<keyword evidence="2" id="KW-0813">Transport</keyword>
<feature type="domain" description="ABC transporter" evidence="5">
    <location>
        <begin position="10"/>
        <end position="247"/>
    </location>
</feature>
<dbReference type="EMBL" id="JBBPCC010000006">
    <property type="protein sequence ID" value="MEK8128590.1"/>
    <property type="molecule type" value="Genomic_DNA"/>
</dbReference>
<evidence type="ECO:0000256" key="3">
    <source>
        <dbReference type="ARBA" id="ARBA00022741"/>
    </source>
</evidence>
<dbReference type="PANTHER" id="PTHR42734">
    <property type="entry name" value="METAL TRANSPORT SYSTEM ATP-BINDING PROTEIN TM_0124-RELATED"/>
    <property type="match status" value="1"/>
</dbReference>
<keyword evidence="4 6" id="KW-0067">ATP-binding</keyword>
<evidence type="ECO:0000259" key="5">
    <source>
        <dbReference type="PROSITE" id="PS50893"/>
    </source>
</evidence>
<dbReference type="InterPro" id="IPR027417">
    <property type="entry name" value="P-loop_NTPase"/>
</dbReference>
<reference evidence="6 7" key="1">
    <citation type="submission" date="2024-04" db="EMBL/GenBank/DDBJ databases">
        <title>draft genome sequnece of Paenibacillus filicis.</title>
        <authorList>
            <person name="Kim D.-U."/>
        </authorList>
    </citation>
    <scope>NUCLEOTIDE SEQUENCE [LARGE SCALE GENOMIC DNA]</scope>
    <source>
        <strain evidence="6 7">KACC14197</strain>
    </source>
</reference>
<evidence type="ECO:0000313" key="7">
    <source>
        <dbReference type="Proteomes" id="UP001469365"/>
    </source>
</evidence>
<name>A0ABU9DIA6_9BACL</name>
<dbReference type="InterPro" id="IPR003593">
    <property type="entry name" value="AAA+_ATPase"/>
</dbReference>
<dbReference type="RefSeq" id="WP_341415668.1">
    <property type="nucleotide sequence ID" value="NZ_JBBPCC010000006.1"/>
</dbReference>
<dbReference type="SUPFAM" id="SSF52540">
    <property type="entry name" value="P-loop containing nucleoside triphosphate hydrolases"/>
    <property type="match status" value="1"/>
</dbReference>
<comment type="caution">
    <text evidence="6">The sequence shown here is derived from an EMBL/GenBank/DDBJ whole genome shotgun (WGS) entry which is preliminary data.</text>
</comment>
<dbReference type="InterPro" id="IPR003439">
    <property type="entry name" value="ABC_transporter-like_ATP-bd"/>
</dbReference>
<keyword evidence="7" id="KW-1185">Reference proteome</keyword>
<dbReference type="Proteomes" id="UP001469365">
    <property type="component" value="Unassembled WGS sequence"/>
</dbReference>
<gene>
    <name evidence="6" type="ORF">WMW72_11805</name>
</gene>
<dbReference type="Gene3D" id="3.40.50.300">
    <property type="entry name" value="P-loop containing nucleotide triphosphate hydrolases"/>
    <property type="match status" value="1"/>
</dbReference>
<dbReference type="GO" id="GO:0005524">
    <property type="term" value="F:ATP binding"/>
    <property type="evidence" value="ECO:0007669"/>
    <property type="project" value="UniProtKB-KW"/>
</dbReference>
<dbReference type="InterPro" id="IPR050153">
    <property type="entry name" value="Metal_Ion_Import_ABC"/>
</dbReference>
<proteinExistence type="inferred from homology"/>